<dbReference type="EMBL" id="VSWD01000010">
    <property type="protein sequence ID" value="KAK3091171.1"/>
    <property type="molecule type" value="Genomic_DNA"/>
</dbReference>
<dbReference type="Pfam" id="PF23265">
    <property type="entry name" value="Ig-like_KY"/>
    <property type="match status" value="2"/>
</dbReference>
<accession>A0AA88Y813</accession>
<dbReference type="PANTHER" id="PTHR47020">
    <property type="entry name" value="HILLARIN"/>
    <property type="match status" value="1"/>
</dbReference>
<dbReference type="PANTHER" id="PTHR47020:SF1">
    <property type="entry name" value="HILLARIN"/>
    <property type="match status" value="1"/>
</dbReference>
<protein>
    <recommendedName>
        <fullName evidence="1">KY-like immunoglobulin-like domain-containing protein</fullName>
    </recommendedName>
</protein>
<feature type="domain" description="KY-like immunoglobulin-like" evidence="1">
    <location>
        <begin position="191"/>
        <end position="249"/>
    </location>
</feature>
<name>A0AA88Y813_PINIB</name>
<proteinExistence type="predicted"/>
<gene>
    <name evidence="2" type="ORF">FSP39_017701</name>
</gene>
<dbReference type="Proteomes" id="UP001186944">
    <property type="component" value="Unassembled WGS sequence"/>
</dbReference>
<dbReference type="InterPro" id="IPR053041">
    <property type="entry name" value="Transglut-like_Superfamily_Mod"/>
</dbReference>
<sequence length="351" mass="39637">MDNDIEGSERWQLLDQPFTLEEFSKAVKLSTHAMTWGLKFSHNDAVIQEDNTFELDVTDTRGLLIDTSMHLTFSGGQKYDEYLFFRRVKPDIFRATIKLPKSGMFKLDVFGKAGTQKETSVHLVTYIIKCQHGKSNVQPYPKHSGLWGPSSNAFDIGFKPSITYNVSHKALHGNLSLNLPVDNVPASLLHLKGTSSEENLKHYSLLETKPGGLQIHLRLPRQDFYKLEVFCKTDNSESYHSVMSFLIDGFHGTSDEVLPFPKTFPHTQEYFCELLEPTTGVLPANTPIIIRFKSPKLVKGFVKCTDYNNLKENNNVWVAEVTTCETGGVLSVNGNNTGEKSCWSLYKFDIV</sequence>
<dbReference type="InterPro" id="IPR056564">
    <property type="entry name" value="Ig-like_KY"/>
</dbReference>
<reference evidence="2" key="1">
    <citation type="submission" date="2019-08" db="EMBL/GenBank/DDBJ databases">
        <title>The improved chromosome-level genome for the pearl oyster Pinctada fucata martensii using PacBio sequencing and Hi-C.</title>
        <authorList>
            <person name="Zheng Z."/>
        </authorList>
    </citation>
    <scope>NUCLEOTIDE SEQUENCE</scope>
    <source>
        <strain evidence="2">ZZ-2019</strain>
        <tissue evidence="2">Adductor muscle</tissue>
    </source>
</reference>
<evidence type="ECO:0000259" key="1">
    <source>
        <dbReference type="Pfam" id="PF23265"/>
    </source>
</evidence>
<comment type="caution">
    <text evidence="2">The sequence shown here is derived from an EMBL/GenBank/DDBJ whole genome shotgun (WGS) entry which is preliminary data.</text>
</comment>
<evidence type="ECO:0000313" key="2">
    <source>
        <dbReference type="EMBL" id="KAK3091171.1"/>
    </source>
</evidence>
<evidence type="ECO:0000313" key="3">
    <source>
        <dbReference type="Proteomes" id="UP001186944"/>
    </source>
</evidence>
<dbReference type="AlphaFoldDB" id="A0AA88Y813"/>
<feature type="domain" description="KY-like immunoglobulin-like" evidence="1">
    <location>
        <begin position="20"/>
        <end position="141"/>
    </location>
</feature>
<keyword evidence="3" id="KW-1185">Reference proteome</keyword>
<organism evidence="2 3">
    <name type="scientific">Pinctada imbricata</name>
    <name type="common">Atlantic pearl-oyster</name>
    <name type="synonym">Pinctada martensii</name>
    <dbReference type="NCBI Taxonomy" id="66713"/>
    <lineage>
        <taxon>Eukaryota</taxon>
        <taxon>Metazoa</taxon>
        <taxon>Spiralia</taxon>
        <taxon>Lophotrochozoa</taxon>
        <taxon>Mollusca</taxon>
        <taxon>Bivalvia</taxon>
        <taxon>Autobranchia</taxon>
        <taxon>Pteriomorphia</taxon>
        <taxon>Pterioida</taxon>
        <taxon>Pterioidea</taxon>
        <taxon>Pteriidae</taxon>
        <taxon>Pinctada</taxon>
    </lineage>
</organism>